<proteinExistence type="predicted"/>
<evidence type="ECO:0000313" key="3">
    <source>
        <dbReference type="Proteomes" id="UP000177053"/>
    </source>
</evidence>
<dbReference type="EMBL" id="MGFS01000013">
    <property type="protein sequence ID" value="OGM11671.1"/>
    <property type="molecule type" value="Genomic_DNA"/>
</dbReference>
<comment type="caution">
    <text evidence="2">The sequence shown here is derived from an EMBL/GenBank/DDBJ whole genome shotgun (WGS) entry which is preliminary data.</text>
</comment>
<organism evidence="2 3">
    <name type="scientific">Candidatus Woesebacteria bacterium RBG_16_34_12</name>
    <dbReference type="NCBI Taxonomy" id="1802480"/>
    <lineage>
        <taxon>Bacteria</taxon>
        <taxon>Candidatus Woeseibacteriota</taxon>
    </lineage>
</organism>
<feature type="compositionally biased region" description="Basic and acidic residues" evidence="1">
    <location>
        <begin position="7"/>
        <end position="19"/>
    </location>
</feature>
<protein>
    <submittedName>
        <fullName evidence="2">Uncharacterized protein</fullName>
    </submittedName>
</protein>
<reference evidence="2 3" key="1">
    <citation type="journal article" date="2016" name="Nat. Commun.">
        <title>Thousands of microbial genomes shed light on interconnected biogeochemical processes in an aquifer system.</title>
        <authorList>
            <person name="Anantharaman K."/>
            <person name="Brown C.T."/>
            <person name="Hug L.A."/>
            <person name="Sharon I."/>
            <person name="Castelle C.J."/>
            <person name="Probst A.J."/>
            <person name="Thomas B.C."/>
            <person name="Singh A."/>
            <person name="Wilkins M.J."/>
            <person name="Karaoz U."/>
            <person name="Brodie E.L."/>
            <person name="Williams K.H."/>
            <person name="Hubbard S.S."/>
            <person name="Banfield J.F."/>
        </authorList>
    </citation>
    <scope>NUCLEOTIDE SEQUENCE [LARGE SCALE GENOMIC DNA]</scope>
</reference>
<feature type="region of interest" description="Disordered" evidence="1">
    <location>
        <begin position="1"/>
        <end position="37"/>
    </location>
</feature>
<gene>
    <name evidence="2" type="ORF">A2Z22_01955</name>
</gene>
<name>A0A1F7X9H5_9BACT</name>
<dbReference type="AlphaFoldDB" id="A0A1F7X9H5"/>
<accession>A0A1F7X9H5</accession>
<evidence type="ECO:0000313" key="2">
    <source>
        <dbReference type="EMBL" id="OGM11671.1"/>
    </source>
</evidence>
<evidence type="ECO:0000256" key="1">
    <source>
        <dbReference type="SAM" id="MobiDB-lite"/>
    </source>
</evidence>
<dbReference type="Proteomes" id="UP000177053">
    <property type="component" value="Unassembled WGS sequence"/>
</dbReference>
<feature type="compositionally biased region" description="Low complexity" evidence="1">
    <location>
        <begin position="20"/>
        <end position="29"/>
    </location>
</feature>
<sequence length="214" mass="24349">MHRKVSKNKECKELKEKPNELNNKGLNNKGFREAKDISGKSPIHKAAALKNKFEKEQISEEVAIIPVDNELEKPIDPAGKKENEESVILRYKDSENETLLEKVFAYEKLSGTTIPLDFESDSGTDYSGSFILSLKKSEVDKFRAFMKDDFEEIPFETTDNIIQDVQSRRSNRAISIDKSIKANRVGHKENPIDLKNWSKNFNTLDLLGVDTGEV</sequence>